<name>A0ABQ3XP69_9ACTN</name>
<reference evidence="3 4" key="1">
    <citation type="submission" date="2021-01" db="EMBL/GenBank/DDBJ databases">
        <title>Whole genome shotgun sequence of Actinoplanes couchii NBRC 106145.</title>
        <authorList>
            <person name="Komaki H."/>
            <person name="Tamura T."/>
        </authorList>
    </citation>
    <scope>NUCLEOTIDE SEQUENCE [LARGE SCALE GENOMIC DNA]</scope>
    <source>
        <strain evidence="3 4">NBRC 106145</strain>
    </source>
</reference>
<protein>
    <recommendedName>
        <fullName evidence="2">Aminoglycoside phosphotransferase domain-containing protein</fullName>
    </recommendedName>
</protein>
<accession>A0ABQ3XP69</accession>
<feature type="compositionally biased region" description="Polar residues" evidence="1">
    <location>
        <begin position="1"/>
        <end position="10"/>
    </location>
</feature>
<dbReference type="InterPro" id="IPR011009">
    <property type="entry name" value="Kinase-like_dom_sf"/>
</dbReference>
<evidence type="ECO:0000259" key="2">
    <source>
        <dbReference type="Pfam" id="PF01636"/>
    </source>
</evidence>
<dbReference type="Gene3D" id="3.90.1200.10">
    <property type="match status" value="1"/>
</dbReference>
<dbReference type="RefSeq" id="WP_203807210.1">
    <property type="nucleotide sequence ID" value="NZ_BAAAQE010000009.1"/>
</dbReference>
<sequence>MTTAEPSPTTLRWAAEPTGSADPARVVRQLAGGTHAVTHLVRTARPARRMVLHRYPAGDTAATRQAAVLTALDGLDGLAPELIAADPTGQRTGTPATLITCLPGRTDLTSMPPEVAAEQLGRVLARIHAVPLDRVGPLRDLPFDGDPVLTHFDFWAGNVLWTGREITGVVDWSGACRAPRGFDVGWARLDLFLLHGAPTADMFLNAYQRAAGTTVPDVAFWDRRAVTSADRTVEEWHPNYASLGRADLTAAELRARHTAWSRYLPVT</sequence>
<organism evidence="3 4">
    <name type="scientific">Actinoplanes couchii</name>
    <dbReference type="NCBI Taxonomy" id="403638"/>
    <lineage>
        <taxon>Bacteria</taxon>
        <taxon>Bacillati</taxon>
        <taxon>Actinomycetota</taxon>
        <taxon>Actinomycetes</taxon>
        <taxon>Micromonosporales</taxon>
        <taxon>Micromonosporaceae</taxon>
        <taxon>Actinoplanes</taxon>
    </lineage>
</organism>
<dbReference type="InterPro" id="IPR051678">
    <property type="entry name" value="AGP_Transferase"/>
</dbReference>
<keyword evidence="4" id="KW-1185">Reference proteome</keyword>
<proteinExistence type="predicted"/>
<comment type="caution">
    <text evidence="3">The sequence shown here is derived from an EMBL/GenBank/DDBJ whole genome shotgun (WGS) entry which is preliminary data.</text>
</comment>
<feature type="domain" description="Aminoglycoside phosphotransferase" evidence="2">
    <location>
        <begin position="27"/>
        <end position="143"/>
    </location>
</feature>
<dbReference type="Pfam" id="PF01636">
    <property type="entry name" value="APH"/>
    <property type="match status" value="1"/>
</dbReference>
<evidence type="ECO:0000256" key="1">
    <source>
        <dbReference type="SAM" id="MobiDB-lite"/>
    </source>
</evidence>
<dbReference type="Proteomes" id="UP000612282">
    <property type="component" value="Unassembled WGS sequence"/>
</dbReference>
<dbReference type="InterPro" id="IPR002575">
    <property type="entry name" value="Aminoglycoside_PTrfase"/>
</dbReference>
<dbReference type="PANTHER" id="PTHR21310">
    <property type="entry name" value="AMINOGLYCOSIDE PHOSPHOTRANSFERASE-RELATED-RELATED"/>
    <property type="match status" value="1"/>
</dbReference>
<evidence type="ECO:0000313" key="3">
    <source>
        <dbReference type="EMBL" id="GID60311.1"/>
    </source>
</evidence>
<evidence type="ECO:0000313" key="4">
    <source>
        <dbReference type="Proteomes" id="UP000612282"/>
    </source>
</evidence>
<gene>
    <name evidence="3" type="ORF">Aco03nite_087150</name>
</gene>
<dbReference type="EMBL" id="BOMG01000106">
    <property type="protein sequence ID" value="GID60311.1"/>
    <property type="molecule type" value="Genomic_DNA"/>
</dbReference>
<feature type="region of interest" description="Disordered" evidence="1">
    <location>
        <begin position="1"/>
        <end position="20"/>
    </location>
</feature>
<dbReference type="SUPFAM" id="SSF56112">
    <property type="entry name" value="Protein kinase-like (PK-like)"/>
    <property type="match status" value="1"/>
</dbReference>